<feature type="domain" description="WYL" evidence="1">
    <location>
        <begin position="150"/>
        <end position="212"/>
    </location>
</feature>
<organism evidence="3 4">
    <name type="scientific">Acetobacter garciniae</name>
    <dbReference type="NCBI Taxonomy" id="2817435"/>
    <lineage>
        <taxon>Bacteria</taxon>
        <taxon>Pseudomonadati</taxon>
        <taxon>Pseudomonadota</taxon>
        <taxon>Alphaproteobacteria</taxon>
        <taxon>Acetobacterales</taxon>
        <taxon>Acetobacteraceae</taxon>
        <taxon>Acetobacter</taxon>
    </lineage>
</organism>
<dbReference type="Pfam" id="PF25583">
    <property type="entry name" value="WCX"/>
    <property type="match status" value="1"/>
</dbReference>
<dbReference type="Pfam" id="PF13280">
    <property type="entry name" value="WYL"/>
    <property type="match status" value="1"/>
</dbReference>
<accession>A0A939KQ01</accession>
<dbReference type="InterPro" id="IPR051534">
    <property type="entry name" value="CBASS_pafABC_assoc_protein"/>
</dbReference>
<evidence type="ECO:0000313" key="4">
    <source>
        <dbReference type="Proteomes" id="UP000664073"/>
    </source>
</evidence>
<dbReference type="InterPro" id="IPR057727">
    <property type="entry name" value="WCX_dom"/>
</dbReference>
<dbReference type="InterPro" id="IPR026881">
    <property type="entry name" value="WYL_dom"/>
</dbReference>
<dbReference type="AlphaFoldDB" id="A0A939KQ01"/>
<evidence type="ECO:0000259" key="1">
    <source>
        <dbReference type="Pfam" id="PF13280"/>
    </source>
</evidence>
<proteinExistence type="predicted"/>
<gene>
    <name evidence="3" type="ORF">J2D77_05810</name>
</gene>
<comment type="caution">
    <text evidence="3">The sequence shown here is derived from an EMBL/GenBank/DDBJ whole genome shotgun (WGS) entry which is preliminary data.</text>
</comment>
<feature type="domain" description="WCX" evidence="2">
    <location>
        <begin position="242"/>
        <end position="316"/>
    </location>
</feature>
<evidence type="ECO:0000313" key="3">
    <source>
        <dbReference type="EMBL" id="MBO1324669.1"/>
    </source>
</evidence>
<sequence length="330" mass="36370">MRFEKAVVLIELARLLAGSAEGMTLDEIASVLHVSKRTAERLKATIETLFPQLESESDGHKLRFRIRGGLDGFLQTPTTEELVELRAASAALKATAGLERAKLLDSLCQKIESALRPVDRRRMAPDIQALSSAEAHAQQAGPRPQADAQTLDVIRTALKGGNALTFTYGPHANWLRTVSPWGILYGRAYYLVGPDLGKSEPVLWRIDKMSGLAIAGPAALPPEDWSMGDFALHSFGIFQEEPQNVVLRFSPNAAADAARFLFHPSQVFEPQPDGALIVRFKAGGSREMAYHLFTWGTEVEILQPQSLRRELKKMLTMALSHHSRKALLTL</sequence>
<name>A0A939KQ01_9PROT</name>
<dbReference type="Proteomes" id="UP000664073">
    <property type="component" value="Unassembled WGS sequence"/>
</dbReference>
<keyword evidence="4" id="KW-1185">Reference proteome</keyword>
<dbReference type="RefSeq" id="WP_207845342.1">
    <property type="nucleotide sequence ID" value="NZ_JAFVMH010000002.1"/>
</dbReference>
<dbReference type="PANTHER" id="PTHR34580">
    <property type="match status" value="1"/>
</dbReference>
<evidence type="ECO:0000259" key="2">
    <source>
        <dbReference type="Pfam" id="PF25583"/>
    </source>
</evidence>
<dbReference type="EMBL" id="JAFVMH010000002">
    <property type="protein sequence ID" value="MBO1324669.1"/>
    <property type="molecule type" value="Genomic_DNA"/>
</dbReference>
<dbReference type="PANTHER" id="PTHR34580:SF1">
    <property type="entry name" value="PROTEIN PAFC"/>
    <property type="match status" value="1"/>
</dbReference>
<reference evidence="3" key="1">
    <citation type="submission" date="2021-03" db="EMBL/GenBank/DDBJ databases">
        <title>The complete genome sequence of Acetobacter sp. TBRC 12339.</title>
        <authorList>
            <person name="Charoenyingcharoen P."/>
            <person name="Yukphan P."/>
        </authorList>
    </citation>
    <scope>NUCLEOTIDE SEQUENCE</scope>
    <source>
        <strain evidence="3">TBRC 12339</strain>
    </source>
</reference>
<dbReference type="PROSITE" id="PS52050">
    <property type="entry name" value="WYL"/>
    <property type="match status" value="1"/>
</dbReference>
<protein>
    <submittedName>
        <fullName evidence="3">WYL domain-containing protein</fullName>
    </submittedName>
</protein>